<dbReference type="Proteomes" id="UP000821866">
    <property type="component" value="Chromosome 2"/>
</dbReference>
<proteinExistence type="predicted"/>
<feature type="compositionally biased region" description="Low complexity" evidence="1">
    <location>
        <begin position="188"/>
        <end position="199"/>
    </location>
</feature>
<keyword evidence="3" id="KW-1185">Reference proteome</keyword>
<protein>
    <submittedName>
        <fullName evidence="2">Uncharacterized protein</fullName>
    </submittedName>
</protein>
<evidence type="ECO:0000313" key="3">
    <source>
        <dbReference type="Proteomes" id="UP000821866"/>
    </source>
</evidence>
<organism evidence="2 3">
    <name type="scientific">Rhipicephalus microplus</name>
    <name type="common">Cattle tick</name>
    <name type="synonym">Boophilus microplus</name>
    <dbReference type="NCBI Taxonomy" id="6941"/>
    <lineage>
        <taxon>Eukaryota</taxon>
        <taxon>Metazoa</taxon>
        <taxon>Ecdysozoa</taxon>
        <taxon>Arthropoda</taxon>
        <taxon>Chelicerata</taxon>
        <taxon>Arachnida</taxon>
        <taxon>Acari</taxon>
        <taxon>Parasitiformes</taxon>
        <taxon>Ixodida</taxon>
        <taxon>Ixodoidea</taxon>
        <taxon>Ixodidae</taxon>
        <taxon>Rhipicephalinae</taxon>
        <taxon>Rhipicephalus</taxon>
        <taxon>Boophilus</taxon>
    </lineage>
</organism>
<evidence type="ECO:0000313" key="2">
    <source>
        <dbReference type="EMBL" id="KAH8033093.1"/>
    </source>
</evidence>
<reference evidence="2" key="2">
    <citation type="submission" date="2021-09" db="EMBL/GenBank/DDBJ databases">
        <authorList>
            <person name="Jia N."/>
            <person name="Wang J."/>
            <person name="Shi W."/>
            <person name="Du L."/>
            <person name="Sun Y."/>
            <person name="Zhan W."/>
            <person name="Jiang J."/>
            <person name="Wang Q."/>
            <person name="Zhang B."/>
            <person name="Ji P."/>
            <person name="Sakyi L.B."/>
            <person name="Cui X."/>
            <person name="Yuan T."/>
            <person name="Jiang B."/>
            <person name="Yang W."/>
            <person name="Lam T.T.-Y."/>
            <person name="Chang Q."/>
            <person name="Ding S."/>
            <person name="Wang X."/>
            <person name="Zhu J."/>
            <person name="Ruan X."/>
            <person name="Zhao L."/>
            <person name="Wei J."/>
            <person name="Que T."/>
            <person name="Du C."/>
            <person name="Cheng J."/>
            <person name="Dai P."/>
            <person name="Han X."/>
            <person name="Huang E."/>
            <person name="Gao Y."/>
            <person name="Liu J."/>
            <person name="Shao H."/>
            <person name="Ye R."/>
            <person name="Li L."/>
            <person name="Wei W."/>
            <person name="Wang X."/>
            <person name="Wang C."/>
            <person name="Huo Q."/>
            <person name="Li W."/>
            <person name="Guo W."/>
            <person name="Chen H."/>
            <person name="Chen S."/>
            <person name="Zhou L."/>
            <person name="Zhou L."/>
            <person name="Ni X."/>
            <person name="Tian J."/>
            <person name="Zhou Y."/>
            <person name="Sheng Y."/>
            <person name="Liu T."/>
            <person name="Pan Y."/>
            <person name="Xia L."/>
            <person name="Li J."/>
            <person name="Zhao F."/>
            <person name="Cao W."/>
        </authorList>
    </citation>
    <scope>NUCLEOTIDE SEQUENCE</scope>
    <source>
        <strain evidence="2">Rmic-2018</strain>
        <tissue evidence="2">Larvae</tissue>
    </source>
</reference>
<reference evidence="2" key="1">
    <citation type="journal article" date="2020" name="Cell">
        <title>Large-Scale Comparative Analyses of Tick Genomes Elucidate Their Genetic Diversity and Vector Capacities.</title>
        <authorList>
            <consortium name="Tick Genome and Microbiome Consortium (TIGMIC)"/>
            <person name="Jia N."/>
            <person name="Wang J."/>
            <person name="Shi W."/>
            <person name="Du L."/>
            <person name="Sun Y."/>
            <person name="Zhan W."/>
            <person name="Jiang J.F."/>
            <person name="Wang Q."/>
            <person name="Zhang B."/>
            <person name="Ji P."/>
            <person name="Bell-Sakyi L."/>
            <person name="Cui X.M."/>
            <person name="Yuan T.T."/>
            <person name="Jiang B.G."/>
            <person name="Yang W.F."/>
            <person name="Lam T.T."/>
            <person name="Chang Q.C."/>
            <person name="Ding S.J."/>
            <person name="Wang X.J."/>
            <person name="Zhu J.G."/>
            <person name="Ruan X.D."/>
            <person name="Zhao L."/>
            <person name="Wei J.T."/>
            <person name="Ye R.Z."/>
            <person name="Que T.C."/>
            <person name="Du C.H."/>
            <person name="Zhou Y.H."/>
            <person name="Cheng J.X."/>
            <person name="Dai P.F."/>
            <person name="Guo W.B."/>
            <person name="Han X.H."/>
            <person name="Huang E.J."/>
            <person name="Li L.F."/>
            <person name="Wei W."/>
            <person name="Gao Y.C."/>
            <person name="Liu J.Z."/>
            <person name="Shao H.Z."/>
            <person name="Wang X."/>
            <person name="Wang C.C."/>
            <person name="Yang T.C."/>
            <person name="Huo Q.B."/>
            <person name="Li W."/>
            <person name="Chen H.Y."/>
            <person name="Chen S.E."/>
            <person name="Zhou L.G."/>
            <person name="Ni X.B."/>
            <person name="Tian J.H."/>
            <person name="Sheng Y."/>
            <person name="Liu T."/>
            <person name="Pan Y.S."/>
            <person name="Xia L.Y."/>
            <person name="Li J."/>
            <person name="Zhao F."/>
            <person name="Cao W.C."/>
        </authorList>
    </citation>
    <scope>NUCLEOTIDE SEQUENCE</scope>
    <source>
        <strain evidence="2">Rmic-2018</strain>
    </source>
</reference>
<dbReference type="EMBL" id="JABSTU010000004">
    <property type="protein sequence ID" value="KAH8033093.1"/>
    <property type="molecule type" value="Genomic_DNA"/>
</dbReference>
<comment type="caution">
    <text evidence="2">The sequence shown here is derived from an EMBL/GenBank/DDBJ whole genome shotgun (WGS) entry which is preliminary data.</text>
</comment>
<evidence type="ECO:0000256" key="1">
    <source>
        <dbReference type="SAM" id="MobiDB-lite"/>
    </source>
</evidence>
<gene>
    <name evidence="2" type="ORF">HPB51_006994</name>
</gene>
<name>A0A9J6EG35_RHIMP</name>
<dbReference type="AlphaFoldDB" id="A0A9J6EG35"/>
<feature type="compositionally biased region" description="Basic and acidic residues" evidence="1">
    <location>
        <begin position="159"/>
        <end position="175"/>
    </location>
</feature>
<feature type="region of interest" description="Disordered" evidence="1">
    <location>
        <begin position="156"/>
        <end position="259"/>
    </location>
</feature>
<accession>A0A9J6EG35</accession>
<sequence length="419" mass="45924">MAPTKRTAERKRRLRVNVAQVSAVRDTPDMEVGGLRAFVAENSASTFSEVERIATRSGCHVLIEENGNDCTWVEVTDQPDAAREHDAASTGRPPTPQIMRPSLPRAVSSQNYLVRTRSMACERIKFMCQLRDASVRARHCLRKMYPGHESVVVVTKKMSHQDSTRAHQRLSRHEQAAAAAEPSGVDWSAPLSPSAHPSPNLCDETPARTPRLRRGAGTSSNKPGYYPPKTRAAPSPACSASNRKAHSADDNSSFSRPSDARRLNGEGFYTYVRSSSYCVSRIHYVIPAEERSHLDGCMPGISACSEARGGAHDLKTEAATGRVQRVLAAPRAPVSMGQEVFRCVNSSSLELLRRLLPPYLSKACESLSVEDVIGYVRDVHRAMSTCLTGELRNKRGNPCCRVIDVALKSRQVVGYTVLG</sequence>